<protein>
    <submittedName>
        <fullName evidence="3">Tripartite motif-containing protein 77-like</fullName>
    </submittedName>
</protein>
<dbReference type="InterPro" id="IPR003877">
    <property type="entry name" value="SPRY_dom"/>
</dbReference>
<organism evidence="2 3">
    <name type="scientific">Galeopterus variegatus</name>
    <name type="common">Malayan flying lemur</name>
    <name type="synonym">Cynocephalus variegatus</name>
    <dbReference type="NCBI Taxonomy" id="482537"/>
    <lineage>
        <taxon>Eukaryota</taxon>
        <taxon>Metazoa</taxon>
        <taxon>Chordata</taxon>
        <taxon>Craniata</taxon>
        <taxon>Vertebrata</taxon>
        <taxon>Euteleostomi</taxon>
        <taxon>Mammalia</taxon>
        <taxon>Eutheria</taxon>
        <taxon>Euarchontoglires</taxon>
        <taxon>Dermoptera</taxon>
        <taxon>Cynocephalidae</taxon>
        <taxon>Galeopterus</taxon>
    </lineage>
</organism>
<dbReference type="Pfam" id="PF00622">
    <property type="entry name" value="SPRY"/>
    <property type="match status" value="1"/>
</dbReference>
<gene>
    <name evidence="3" type="primary">LOC103583101</name>
</gene>
<dbReference type="InterPro" id="IPR050143">
    <property type="entry name" value="TRIM/RBCC"/>
</dbReference>
<dbReference type="InterPro" id="IPR013320">
    <property type="entry name" value="ConA-like_dom_sf"/>
</dbReference>
<feature type="non-terminal residue" evidence="3">
    <location>
        <position position="1"/>
    </location>
</feature>
<accession>A0ABM0Q2Z4</accession>
<sequence>QKLLKQMRSVWEKTQKNQRNLNRETSIIQTWMMIHAEYWKVCQLLYGEEQHYLERLEKERKEIFQQLMETFWNHVEKLHLSKGLKLNHFEKMGVMLETIKHHAKDQVHYSPELLCLKLAGRWRHLKFTASTRCVSELNLTERQWKNPLTVPTVYVSWEDEIAACHVPLFEDLRHLLSTPALLDVVHNPTRSKCFLAWGAQPFTSGRHYWEVDVGGCGNWVTGFCNDSWTKRNDMLVNSEGIFLLFCVKEENCCRLFTSSPLLPHYVERPLGPVGVFLDYECGTLSFVNAAHSSLICSLFSCSFSSLQPFFCTGTT</sequence>
<name>A0ABM0Q2Z4_GALVR</name>
<dbReference type="Proteomes" id="UP000694923">
    <property type="component" value="Unplaced"/>
</dbReference>
<dbReference type="RefSeq" id="XP_008562735.1">
    <property type="nucleotide sequence ID" value="XM_008564513.1"/>
</dbReference>
<evidence type="ECO:0000313" key="2">
    <source>
        <dbReference type="Proteomes" id="UP000694923"/>
    </source>
</evidence>
<dbReference type="SUPFAM" id="SSF49899">
    <property type="entry name" value="Concanavalin A-like lectins/glucanases"/>
    <property type="match status" value="1"/>
</dbReference>
<dbReference type="InterPro" id="IPR001870">
    <property type="entry name" value="B30.2/SPRY"/>
</dbReference>
<dbReference type="PANTHER" id="PTHR24103">
    <property type="entry name" value="E3 UBIQUITIN-PROTEIN LIGASE TRIM"/>
    <property type="match status" value="1"/>
</dbReference>
<dbReference type="PRINTS" id="PR01407">
    <property type="entry name" value="BUTYPHLNCDUF"/>
</dbReference>
<evidence type="ECO:0000259" key="1">
    <source>
        <dbReference type="PROSITE" id="PS50188"/>
    </source>
</evidence>
<evidence type="ECO:0000313" key="3">
    <source>
        <dbReference type="RefSeq" id="XP_008562735.1"/>
    </source>
</evidence>
<keyword evidence="2" id="KW-1185">Reference proteome</keyword>
<dbReference type="GeneID" id="103583101"/>
<proteinExistence type="predicted"/>
<dbReference type="SMART" id="SM00449">
    <property type="entry name" value="SPRY"/>
    <property type="match status" value="1"/>
</dbReference>
<feature type="domain" description="B30.2/SPRY" evidence="1">
    <location>
        <begin position="135"/>
        <end position="315"/>
    </location>
</feature>
<dbReference type="InterPro" id="IPR003879">
    <property type="entry name" value="Butyrophylin_SPRY"/>
</dbReference>
<dbReference type="PROSITE" id="PS50188">
    <property type="entry name" value="B302_SPRY"/>
    <property type="match status" value="1"/>
</dbReference>
<dbReference type="InterPro" id="IPR043136">
    <property type="entry name" value="B30.2/SPRY_sf"/>
</dbReference>
<reference evidence="3" key="1">
    <citation type="submission" date="2025-08" db="UniProtKB">
        <authorList>
            <consortium name="RefSeq"/>
        </authorList>
    </citation>
    <scope>IDENTIFICATION</scope>
</reference>
<dbReference type="Gene3D" id="2.60.120.920">
    <property type="match status" value="1"/>
</dbReference>